<name>A0ACC0BBU0_CATRO</name>
<dbReference type="EMBL" id="CM044704">
    <property type="protein sequence ID" value="KAI5670028.1"/>
    <property type="molecule type" value="Genomic_DNA"/>
</dbReference>
<comment type="caution">
    <text evidence="1">The sequence shown here is derived from an EMBL/GenBank/DDBJ whole genome shotgun (WGS) entry which is preliminary data.</text>
</comment>
<organism evidence="1 2">
    <name type="scientific">Catharanthus roseus</name>
    <name type="common">Madagascar periwinkle</name>
    <name type="synonym">Vinca rosea</name>
    <dbReference type="NCBI Taxonomy" id="4058"/>
    <lineage>
        <taxon>Eukaryota</taxon>
        <taxon>Viridiplantae</taxon>
        <taxon>Streptophyta</taxon>
        <taxon>Embryophyta</taxon>
        <taxon>Tracheophyta</taxon>
        <taxon>Spermatophyta</taxon>
        <taxon>Magnoliopsida</taxon>
        <taxon>eudicotyledons</taxon>
        <taxon>Gunneridae</taxon>
        <taxon>Pentapetalae</taxon>
        <taxon>asterids</taxon>
        <taxon>lamiids</taxon>
        <taxon>Gentianales</taxon>
        <taxon>Apocynaceae</taxon>
        <taxon>Rauvolfioideae</taxon>
        <taxon>Vinceae</taxon>
        <taxon>Catharanthinae</taxon>
        <taxon>Catharanthus</taxon>
    </lineage>
</organism>
<sequence>MFRTEGDISNRAGKKPATISMDQSAHKNYWRLTGTENVRSQRILYPNKVPKFEERTSPSIFSFFPFDESLVQILQQRRSSIEEQQRSKTNISTSSVDSKES</sequence>
<evidence type="ECO:0000313" key="1">
    <source>
        <dbReference type="EMBL" id="KAI5670028.1"/>
    </source>
</evidence>
<reference evidence="2" key="1">
    <citation type="journal article" date="2023" name="Nat. Plants">
        <title>Single-cell RNA sequencing provides a high-resolution roadmap for understanding the multicellular compartmentation of specialized metabolism.</title>
        <authorList>
            <person name="Sun S."/>
            <person name="Shen X."/>
            <person name="Li Y."/>
            <person name="Li Y."/>
            <person name="Wang S."/>
            <person name="Li R."/>
            <person name="Zhang H."/>
            <person name="Shen G."/>
            <person name="Guo B."/>
            <person name="Wei J."/>
            <person name="Xu J."/>
            <person name="St-Pierre B."/>
            <person name="Chen S."/>
            <person name="Sun C."/>
        </authorList>
    </citation>
    <scope>NUCLEOTIDE SEQUENCE [LARGE SCALE GENOMIC DNA]</scope>
</reference>
<keyword evidence="2" id="KW-1185">Reference proteome</keyword>
<dbReference type="Proteomes" id="UP001060085">
    <property type="component" value="Linkage Group LG04"/>
</dbReference>
<proteinExistence type="predicted"/>
<protein>
    <submittedName>
        <fullName evidence="1">Uncharacterized protein</fullName>
    </submittedName>
</protein>
<gene>
    <name evidence="1" type="ORF">M9H77_19881</name>
</gene>
<evidence type="ECO:0000313" key="2">
    <source>
        <dbReference type="Proteomes" id="UP001060085"/>
    </source>
</evidence>
<accession>A0ACC0BBU0</accession>